<dbReference type="InterPro" id="IPR003594">
    <property type="entry name" value="HATPase_dom"/>
</dbReference>
<keyword evidence="10" id="KW-0067">ATP-binding</keyword>
<dbReference type="InterPro" id="IPR035965">
    <property type="entry name" value="PAS-like_dom_sf"/>
</dbReference>
<dbReference type="PROSITE" id="PS50109">
    <property type="entry name" value="HIS_KIN"/>
    <property type="match status" value="1"/>
</dbReference>
<dbReference type="InterPro" id="IPR036890">
    <property type="entry name" value="HATPase_C_sf"/>
</dbReference>
<gene>
    <name evidence="17" type="ORF">EYE40_02905</name>
</gene>
<dbReference type="EMBL" id="SISG01000001">
    <property type="protein sequence ID" value="TBN56431.1"/>
    <property type="molecule type" value="Genomic_DNA"/>
</dbReference>
<dbReference type="PANTHER" id="PTHR43304">
    <property type="entry name" value="PHYTOCHROME-LIKE PROTEIN CPH1"/>
    <property type="match status" value="1"/>
</dbReference>
<dbReference type="Gene3D" id="3.30.450.20">
    <property type="entry name" value="PAS domain"/>
    <property type="match status" value="2"/>
</dbReference>
<dbReference type="PANTHER" id="PTHR43304:SF1">
    <property type="entry name" value="PAC DOMAIN-CONTAINING PROTEIN"/>
    <property type="match status" value="1"/>
</dbReference>
<evidence type="ECO:0000256" key="7">
    <source>
        <dbReference type="ARBA" id="ARBA00022692"/>
    </source>
</evidence>
<dbReference type="InterPro" id="IPR000014">
    <property type="entry name" value="PAS"/>
</dbReference>
<dbReference type="SUPFAM" id="SSF55785">
    <property type="entry name" value="PYP-like sensor domain (PAS domain)"/>
    <property type="match status" value="1"/>
</dbReference>
<protein>
    <recommendedName>
        <fullName evidence="3">histidine kinase</fullName>
        <ecNumber evidence="3">2.7.13.3</ecNumber>
    </recommendedName>
</protein>
<dbReference type="GO" id="GO:0005886">
    <property type="term" value="C:plasma membrane"/>
    <property type="evidence" value="ECO:0007669"/>
    <property type="project" value="UniProtKB-SubCell"/>
</dbReference>
<dbReference type="SMART" id="SM00387">
    <property type="entry name" value="HATPase_c"/>
    <property type="match status" value="1"/>
</dbReference>
<feature type="transmembrane region" description="Helical" evidence="14">
    <location>
        <begin position="246"/>
        <end position="265"/>
    </location>
</feature>
<dbReference type="Proteomes" id="UP000294194">
    <property type="component" value="Unassembled WGS sequence"/>
</dbReference>
<sequence>MAGQRVPTSAPAATARITAMYSQWLRSRFLIAPSIFAIRGPAFRRHSPVVDIHVVNCSQLRPVAAARELVVILFSMGQRRFSVASRIFAGQVVAALLLSGVMTLLLWLDTRADVDRDAARLSLSISTTLALDPFVIAAVQQPDPTRTLQPYAVAVMDNAHVDFITIMDTDCTRYTHRNASEIGKKFIGSTAAALRGESLTETFTGTLGPSVRAVVPVEQDGEVIAMVSTGVTVTSVAATLVPRLPFVFGAAAILVVLGSIVALLVRRYLRRMTGSLQPAELSRMVDYYEAVLHTAREGIVLVDNRRRVVFYNDEAADLLGLPPATRDAVAMSVEDLDLPDSIAALLTSGERAVEELHRAEQRTVVVNQEPAVPAETASRRDAVGTVMTVRDRTEVQRLSGELESVRTLTAALHAQTHEHANRLHTVLSLLELDRGQDAIDFLAEESRSSQHLADSVIGAVGEPALAALLLGKSGQASERGVDLQLDIADGFEAPTLTSVELVSVLGNLIDNALDAAAAGTQPAWVSVRLSGAELRVSDSGRGVEPGDASRIFTHGFSTKSAGDRGFGLAVVREIVDHSGGSIDLAPQLPTTFVVRLPEVPA</sequence>
<keyword evidence="11 14" id="KW-1133">Transmembrane helix</keyword>
<feature type="transmembrane region" description="Helical" evidence="14">
    <location>
        <begin position="87"/>
        <end position="108"/>
    </location>
</feature>
<dbReference type="InterPro" id="IPR004358">
    <property type="entry name" value="Sig_transdc_His_kin-like_C"/>
</dbReference>
<evidence type="ECO:0000256" key="8">
    <source>
        <dbReference type="ARBA" id="ARBA00022741"/>
    </source>
</evidence>
<dbReference type="InterPro" id="IPR033463">
    <property type="entry name" value="sCache_3"/>
</dbReference>
<reference evidence="18" key="1">
    <citation type="submission" date="2019-02" db="EMBL/GenBank/DDBJ databases">
        <title>Glaciihabitans arcticus sp. nov., a psychrotolerant bacterium isolated from polar soil.</title>
        <authorList>
            <person name="Dahal R.H."/>
        </authorList>
    </citation>
    <scope>NUCLEOTIDE SEQUENCE [LARGE SCALE GENOMIC DNA]</scope>
    <source>
        <strain evidence="18">RP-3-7</strain>
    </source>
</reference>
<keyword evidence="18" id="KW-1185">Reference proteome</keyword>
<dbReference type="Gene3D" id="3.30.565.10">
    <property type="entry name" value="Histidine kinase-like ATPase, C-terminal domain"/>
    <property type="match status" value="1"/>
</dbReference>
<dbReference type="Pfam" id="PF02518">
    <property type="entry name" value="HATPase_c"/>
    <property type="match status" value="1"/>
</dbReference>
<evidence type="ECO:0000256" key="14">
    <source>
        <dbReference type="SAM" id="Phobius"/>
    </source>
</evidence>
<evidence type="ECO:0000259" key="16">
    <source>
        <dbReference type="PROSITE" id="PS50112"/>
    </source>
</evidence>
<feature type="domain" description="Histidine kinase" evidence="15">
    <location>
        <begin position="393"/>
        <end position="600"/>
    </location>
</feature>
<evidence type="ECO:0000256" key="5">
    <source>
        <dbReference type="ARBA" id="ARBA00022553"/>
    </source>
</evidence>
<dbReference type="PRINTS" id="PR00344">
    <property type="entry name" value="BCTRLSENSOR"/>
</dbReference>
<dbReference type="GO" id="GO:0000155">
    <property type="term" value="F:phosphorelay sensor kinase activity"/>
    <property type="evidence" value="ECO:0007669"/>
    <property type="project" value="InterPro"/>
</dbReference>
<accession>A0A4Q9GNX2</accession>
<proteinExistence type="predicted"/>
<keyword evidence="8" id="KW-0547">Nucleotide-binding</keyword>
<dbReference type="EC" id="2.7.13.3" evidence="3"/>
<dbReference type="Pfam" id="PF17203">
    <property type="entry name" value="sCache_3_2"/>
    <property type="match status" value="1"/>
</dbReference>
<keyword evidence="9 17" id="KW-0418">Kinase</keyword>
<evidence type="ECO:0000256" key="10">
    <source>
        <dbReference type="ARBA" id="ARBA00022840"/>
    </source>
</evidence>
<dbReference type="Pfam" id="PF13188">
    <property type="entry name" value="PAS_8"/>
    <property type="match status" value="1"/>
</dbReference>
<keyword evidence="12" id="KW-0902">Two-component regulatory system</keyword>
<evidence type="ECO:0000256" key="12">
    <source>
        <dbReference type="ARBA" id="ARBA00023012"/>
    </source>
</evidence>
<feature type="domain" description="PAS" evidence="16">
    <location>
        <begin position="284"/>
        <end position="323"/>
    </location>
</feature>
<keyword evidence="4" id="KW-1003">Cell membrane</keyword>
<comment type="caution">
    <text evidence="17">The sequence shown here is derived from an EMBL/GenBank/DDBJ whole genome shotgun (WGS) entry which is preliminary data.</text>
</comment>
<dbReference type="InterPro" id="IPR016120">
    <property type="entry name" value="Sig_transdc_His_kin_SpoOB"/>
</dbReference>
<comment type="catalytic activity">
    <reaction evidence="1">
        <text>ATP + protein L-histidine = ADP + protein N-phospho-L-histidine.</text>
        <dbReference type="EC" id="2.7.13.3"/>
    </reaction>
</comment>
<keyword evidence="13 14" id="KW-0472">Membrane</keyword>
<evidence type="ECO:0000313" key="18">
    <source>
        <dbReference type="Proteomes" id="UP000294194"/>
    </source>
</evidence>
<evidence type="ECO:0000256" key="1">
    <source>
        <dbReference type="ARBA" id="ARBA00000085"/>
    </source>
</evidence>
<keyword evidence="7 14" id="KW-0812">Transmembrane</keyword>
<dbReference type="GO" id="GO:0005524">
    <property type="term" value="F:ATP binding"/>
    <property type="evidence" value="ECO:0007669"/>
    <property type="project" value="UniProtKB-KW"/>
</dbReference>
<dbReference type="InterPro" id="IPR005467">
    <property type="entry name" value="His_kinase_dom"/>
</dbReference>
<dbReference type="SUPFAM" id="SSF103190">
    <property type="entry name" value="Sensory domain-like"/>
    <property type="match status" value="1"/>
</dbReference>
<evidence type="ECO:0000256" key="11">
    <source>
        <dbReference type="ARBA" id="ARBA00022989"/>
    </source>
</evidence>
<name>A0A4Q9GNX2_9MICO</name>
<comment type="subcellular location">
    <subcellularLocation>
        <location evidence="2">Cell membrane</location>
        <topology evidence="2">Multi-pass membrane protein</topology>
    </subcellularLocation>
</comment>
<evidence type="ECO:0000256" key="4">
    <source>
        <dbReference type="ARBA" id="ARBA00022475"/>
    </source>
</evidence>
<dbReference type="SUPFAM" id="SSF55874">
    <property type="entry name" value="ATPase domain of HSP90 chaperone/DNA topoisomerase II/histidine kinase"/>
    <property type="match status" value="1"/>
</dbReference>
<keyword evidence="6" id="KW-0808">Transferase</keyword>
<evidence type="ECO:0000256" key="2">
    <source>
        <dbReference type="ARBA" id="ARBA00004651"/>
    </source>
</evidence>
<evidence type="ECO:0000313" key="17">
    <source>
        <dbReference type="EMBL" id="TBN56431.1"/>
    </source>
</evidence>
<dbReference type="PROSITE" id="PS50112">
    <property type="entry name" value="PAS"/>
    <property type="match status" value="1"/>
</dbReference>
<dbReference type="AlphaFoldDB" id="A0A4Q9GNX2"/>
<evidence type="ECO:0000256" key="9">
    <source>
        <dbReference type="ARBA" id="ARBA00022777"/>
    </source>
</evidence>
<evidence type="ECO:0000256" key="6">
    <source>
        <dbReference type="ARBA" id="ARBA00022679"/>
    </source>
</evidence>
<evidence type="ECO:0000259" key="15">
    <source>
        <dbReference type="PROSITE" id="PS50109"/>
    </source>
</evidence>
<dbReference type="InterPro" id="IPR052162">
    <property type="entry name" value="Sensor_kinase/Photoreceptor"/>
</dbReference>
<organism evidence="17 18">
    <name type="scientific">Glaciihabitans arcticus</name>
    <dbReference type="NCBI Taxonomy" id="2668039"/>
    <lineage>
        <taxon>Bacteria</taxon>
        <taxon>Bacillati</taxon>
        <taxon>Actinomycetota</taxon>
        <taxon>Actinomycetes</taxon>
        <taxon>Micrococcales</taxon>
        <taxon>Microbacteriaceae</taxon>
        <taxon>Glaciihabitans</taxon>
    </lineage>
</organism>
<evidence type="ECO:0000256" key="3">
    <source>
        <dbReference type="ARBA" id="ARBA00012438"/>
    </source>
</evidence>
<dbReference type="SUPFAM" id="SSF55890">
    <property type="entry name" value="Sporulation response regulatory protein Spo0B"/>
    <property type="match status" value="1"/>
</dbReference>
<keyword evidence="5" id="KW-0597">Phosphoprotein</keyword>
<evidence type="ECO:0000256" key="13">
    <source>
        <dbReference type="ARBA" id="ARBA00023136"/>
    </source>
</evidence>
<dbReference type="InterPro" id="IPR029151">
    <property type="entry name" value="Sensor-like_sf"/>
</dbReference>